<dbReference type="PROSITE" id="PS51702">
    <property type="entry name" value="HTH_MU"/>
    <property type="match status" value="1"/>
</dbReference>
<dbReference type="RefSeq" id="WP_125258289.1">
    <property type="nucleotide sequence ID" value="NZ_CP114280.1"/>
</dbReference>
<dbReference type="EMBL" id="CP114280">
    <property type="protein sequence ID" value="WFN57596.1"/>
    <property type="molecule type" value="Genomic_DNA"/>
</dbReference>
<protein>
    <submittedName>
        <fullName evidence="2">DNA-binding protein</fullName>
    </submittedName>
</protein>
<evidence type="ECO:0000313" key="2">
    <source>
        <dbReference type="EMBL" id="WFN57596.1"/>
    </source>
</evidence>
<dbReference type="Pfam" id="PF02316">
    <property type="entry name" value="HTH_Tnp_Mu_1"/>
    <property type="match status" value="1"/>
</dbReference>
<dbReference type="GO" id="GO:0003677">
    <property type="term" value="F:DNA binding"/>
    <property type="evidence" value="ECO:0007669"/>
    <property type="project" value="UniProtKB-KW"/>
</dbReference>
<organism evidence="2 3">
    <name type="scientific">Dickeya lacustris</name>
    <dbReference type="NCBI Taxonomy" id="2259638"/>
    <lineage>
        <taxon>Bacteria</taxon>
        <taxon>Pseudomonadati</taxon>
        <taxon>Pseudomonadota</taxon>
        <taxon>Gammaproteobacteria</taxon>
        <taxon>Enterobacterales</taxon>
        <taxon>Pectobacteriaceae</taxon>
        <taxon>Dickeya</taxon>
    </lineage>
</organism>
<reference evidence="2 3" key="1">
    <citation type="submission" date="2022-12" db="EMBL/GenBank/DDBJ databases">
        <title>Complete genome sequencing of Dickeya lacustris type strain LMG30899.</title>
        <authorList>
            <person name="Dobhal S."/>
            <person name="Arizala D."/>
            <person name="Arif M."/>
        </authorList>
    </citation>
    <scope>NUCLEOTIDE SEQUENCE [LARGE SCALE GENOMIC DNA]</scope>
    <source>
        <strain evidence="2 3">LMG30899</strain>
    </source>
</reference>
<dbReference type="SUPFAM" id="SSF46955">
    <property type="entry name" value="Putative DNA-binding domain"/>
    <property type="match status" value="1"/>
</dbReference>
<sequence length="139" mass="16050">MEKIWFATNELLGVAGLPRTRQGLNRKAREHGWERRRRKGGRGKAVEYAIWSLPEAVRELLIGRHVAGCQRISLRTRPALYELSAQEYTLRDNRVQEDTWLQLYHELSAEERTLLIGHILREGARGVLARLDDRPGQNG</sequence>
<evidence type="ECO:0000259" key="1">
    <source>
        <dbReference type="PROSITE" id="PS51702"/>
    </source>
</evidence>
<dbReference type="InterPro" id="IPR009061">
    <property type="entry name" value="DNA-bd_dom_put_sf"/>
</dbReference>
<keyword evidence="2" id="KW-0238">DNA-binding</keyword>
<gene>
    <name evidence="2" type="ORF">O1Q98_08535</name>
</gene>
<dbReference type="Gene3D" id="1.10.10.10">
    <property type="entry name" value="Winged helix-like DNA-binding domain superfamily/Winged helix DNA-binding domain"/>
    <property type="match status" value="1"/>
</dbReference>
<evidence type="ECO:0000313" key="3">
    <source>
        <dbReference type="Proteomes" id="UP001219630"/>
    </source>
</evidence>
<dbReference type="InterPro" id="IPR036388">
    <property type="entry name" value="WH-like_DNA-bd_sf"/>
</dbReference>
<feature type="domain" description="HTH Mu-type" evidence="1">
    <location>
        <begin position="2"/>
        <end position="69"/>
    </location>
</feature>
<accession>A0ABY8GCE5</accession>
<keyword evidence="3" id="KW-1185">Reference proteome</keyword>
<name>A0ABY8GCE5_9GAMM</name>
<dbReference type="Proteomes" id="UP001219630">
    <property type="component" value="Chromosome"/>
</dbReference>
<dbReference type="InterPro" id="IPR003314">
    <property type="entry name" value="Mu-type_HTH"/>
</dbReference>
<proteinExistence type="predicted"/>